<dbReference type="EMBL" id="BAAAVS010000049">
    <property type="protein sequence ID" value="GAA3043442.1"/>
    <property type="molecule type" value="Genomic_DNA"/>
</dbReference>
<gene>
    <name evidence="1" type="ORF">GCM10010528_23760</name>
</gene>
<evidence type="ECO:0000313" key="2">
    <source>
        <dbReference type="Proteomes" id="UP001501035"/>
    </source>
</evidence>
<evidence type="ECO:0008006" key="3">
    <source>
        <dbReference type="Google" id="ProtNLM"/>
    </source>
</evidence>
<keyword evidence="2" id="KW-1185">Reference proteome</keyword>
<dbReference type="Proteomes" id="UP001501035">
    <property type="component" value="Unassembled WGS sequence"/>
</dbReference>
<proteinExistence type="predicted"/>
<organism evidence="1 2">
    <name type="scientific">Gordonia defluvii</name>
    <dbReference type="NCBI Taxonomy" id="283718"/>
    <lineage>
        <taxon>Bacteria</taxon>
        <taxon>Bacillati</taxon>
        <taxon>Actinomycetota</taxon>
        <taxon>Actinomycetes</taxon>
        <taxon>Mycobacteriales</taxon>
        <taxon>Gordoniaceae</taxon>
        <taxon>Gordonia</taxon>
    </lineage>
</organism>
<reference evidence="2" key="1">
    <citation type="journal article" date="2019" name="Int. J. Syst. Evol. Microbiol.">
        <title>The Global Catalogue of Microorganisms (GCM) 10K type strain sequencing project: providing services to taxonomists for standard genome sequencing and annotation.</title>
        <authorList>
            <consortium name="The Broad Institute Genomics Platform"/>
            <consortium name="The Broad Institute Genome Sequencing Center for Infectious Disease"/>
            <person name="Wu L."/>
            <person name="Ma J."/>
        </authorList>
    </citation>
    <scope>NUCLEOTIDE SEQUENCE [LARGE SCALE GENOMIC DNA]</scope>
    <source>
        <strain evidence="2">JCM 14234</strain>
    </source>
</reference>
<dbReference type="RefSeq" id="WP_344716810.1">
    <property type="nucleotide sequence ID" value="NZ_BAAAVS010000049.1"/>
</dbReference>
<comment type="caution">
    <text evidence="1">The sequence shown here is derived from an EMBL/GenBank/DDBJ whole genome shotgun (WGS) entry which is preliminary data.</text>
</comment>
<accession>A0ABP6LLK1</accession>
<evidence type="ECO:0000313" key="1">
    <source>
        <dbReference type="EMBL" id="GAA3043442.1"/>
    </source>
</evidence>
<sequence length="132" mass="15368">MTSEVNKRWLAWRLLDDDGNVAWVAVTQPKARALIDRQKVWTLLPDKGVFVAHWEATEDHHRGDGAERVWHHDQIMLDELGDAARAVRLPTTEELQRITRPQRCLTLDQIDRIPVTRILGKTQARLIAERHR</sequence>
<name>A0ABP6LLK1_9ACTN</name>
<protein>
    <recommendedName>
        <fullName evidence="3">EVE domain-containing protein</fullName>
    </recommendedName>
</protein>